<comment type="caution">
    <text evidence="1">The sequence shown here is derived from an EMBL/GenBank/DDBJ whole genome shotgun (WGS) entry which is preliminary data.</text>
</comment>
<accession>A0AAV4C2J0</accession>
<proteinExistence type="predicted"/>
<dbReference type="EMBL" id="BLXT01006176">
    <property type="protein sequence ID" value="GFO29576.1"/>
    <property type="molecule type" value="Genomic_DNA"/>
</dbReference>
<gene>
    <name evidence="1" type="ORF">PoB_005608100</name>
</gene>
<organism evidence="1 2">
    <name type="scientific">Plakobranchus ocellatus</name>
    <dbReference type="NCBI Taxonomy" id="259542"/>
    <lineage>
        <taxon>Eukaryota</taxon>
        <taxon>Metazoa</taxon>
        <taxon>Spiralia</taxon>
        <taxon>Lophotrochozoa</taxon>
        <taxon>Mollusca</taxon>
        <taxon>Gastropoda</taxon>
        <taxon>Heterobranchia</taxon>
        <taxon>Euthyneura</taxon>
        <taxon>Panpulmonata</taxon>
        <taxon>Sacoglossa</taxon>
        <taxon>Placobranchoidea</taxon>
        <taxon>Plakobranchidae</taxon>
        <taxon>Plakobranchus</taxon>
    </lineage>
</organism>
<dbReference type="Proteomes" id="UP000735302">
    <property type="component" value="Unassembled WGS sequence"/>
</dbReference>
<name>A0AAV4C2J0_9GAST</name>
<dbReference type="AlphaFoldDB" id="A0AAV4C2J0"/>
<evidence type="ECO:0000313" key="1">
    <source>
        <dbReference type="EMBL" id="GFO29576.1"/>
    </source>
</evidence>
<evidence type="ECO:0000313" key="2">
    <source>
        <dbReference type="Proteomes" id="UP000735302"/>
    </source>
</evidence>
<protein>
    <submittedName>
        <fullName evidence="1">Uncharacterized protein</fullName>
    </submittedName>
</protein>
<keyword evidence="2" id="KW-1185">Reference proteome</keyword>
<reference evidence="1 2" key="1">
    <citation type="journal article" date="2021" name="Elife">
        <title>Chloroplast acquisition without the gene transfer in kleptoplastic sea slugs, Plakobranchus ocellatus.</title>
        <authorList>
            <person name="Maeda T."/>
            <person name="Takahashi S."/>
            <person name="Yoshida T."/>
            <person name="Shimamura S."/>
            <person name="Takaki Y."/>
            <person name="Nagai Y."/>
            <person name="Toyoda A."/>
            <person name="Suzuki Y."/>
            <person name="Arimoto A."/>
            <person name="Ishii H."/>
            <person name="Satoh N."/>
            <person name="Nishiyama T."/>
            <person name="Hasebe M."/>
            <person name="Maruyama T."/>
            <person name="Minagawa J."/>
            <person name="Obokata J."/>
            <person name="Shigenobu S."/>
        </authorList>
    </citation>
    <scope>NUCLEOTIDE SEQUENCE [LARGE SCALE GENOMIC DNA]</scope>
</reference>
<sequence length="89" mass="9900">MLFRGQSSTVTIHCQLSRPLSRSTASSVFHCDDALPRSVFHCHDALIDQSSIVTMHCSVSLPLSRCTARSVFHRHDSCLSVLYCHDALL</sequence>